<dbReference type="Pfam" id="PF18765">
    <property type="entry name" value="Polbeta"/>
    <property type="match status" value="1"/>
</dbReference>
<dbReference type="InterPro" id="IPR041633">
    <property type="entry name" value="Polbeta"/>
</dbReference>
<dbReference type="HOGENOM" id="CLU_130257_10_1_12"/>
<dbReference type="KEGG" id="tpx:Turpa_1755"/>
<evidence type="ECO:0000256" key="1">
    <source>
        <dbReference type="ARBA" id="ARBA00001946"/>
    </source>
</evidence>
<dbReference type="AlphaFoldDB" id="I4B545"/>
<dbReference type="SUPFAM" id="SSF81301">
    <property type="entry name" value="Nucleotidyltransferase"/>
    <property type="match status" value="1"/>
</dbReference>
<dbReference type="Gene3D" id="3.30.460.10">
    <property type="entry name" value="Beta Polymerase, domain 2"/>
    <property type="match status" value="1"/>
</dbReference>
<keyword evidence="4" id="KW-0479">Metal-binding</keyword>
<dbReference type="EMBL" id="CP002959">
    <property type="protein sequence ID" value="AFM12402.1"/>
    <property type="molecule type" value="Genomic_DNA"/>
</dbReference>
<organism evidence="9 10">
    <name type="scientific">Turneriella parva (strain ATCC BAA-1111 / DSM 21527 / NCTC 11395 / H)</name>
    <name type="common">Leptospira parva</name>
    <dbReference type="NCBI Taxonomy" id="869212"/>
    <lineage>
        <taxon>Bacteria</taxon>
        <taxon>Pseudomonadati</taxon>
        <taxon>Spirochaetota</taxon>
        <taxon>Spirochaetia</taxon>
        <taxon>Leptospirales</taxon>
        <taxon>Leptospiraceae</taxon>
        <taxon>Turneriella</taxon>
    </lineage>
</organism>
<accession>I4B545</accession>
<keyword evidence="2" id="KW-0808">Transferase</keyword>
<dbReference type="GO" id="GO:0005524">
    <property type="term" value="F:ATP binding"/>
    <property type="evidence" value="ECO:0007669"/>
    <property type="project" value="UniProtKB-KW"/>
</dbReference>
<dbReference type="GO" id="GO:0016779">
    <property type="term" value="F:nucleotidyltransferase activity"/>
    <property type="evidence" value="ECO:0007669"/>
    <property type="project" value="UniProtKB-KW"/>
</dbReference>
<evidence type="ECO:0000256" key="6">
    <source>
        <dbReference type="ARBA" id="ARBA00022840"/>
    </source>
</evidence>
<evidence type="ECO:0000256" key="5">
    <source>
        <dbReference type="ARBA" id="ARBA00022741"/>
    </source>
</evidence>
<keyword evidence="3" id="KW-0548">Nucleotidyltransferase</keyword>
<dbReference type="RefSeq" id="WP_014802911.1">
    <property type="nucleotide sequence ID" value="NC_018020.1"/>
</dbReference>
<gene>
    <name evidence="9" type="ordered locus">Turpa_1755</name>
</gene>
<keyword evidence="10" id="KW-1185">Reference proteome</keyword>
<dbReference type="InterPro" id="IPR052038">
    <property type="entry name" value="Type-VII_TA_antitoxin"/>
</dbReference>
<dbReference type="OrthoDB" id="90159at2"/>
<feature type="domain" description="Polymerase beta nucleotidyltransferase" evidence="8">
    <location>
        <begin position="20"/>
        <end position="98"/>
    </location>
</feature>
<evidence type="ECO:0000256" key="3">
    <source>
        <dbReference type="ARBA" id="ARBA00022695"/>
    </source>
</evidence>
<sequence>MQPVMDKADILNRLKDAKPEFARYGVQNIGLFGSFSRSAGRPDSDSDVDFVVRFKQNATDFYNFMNLAYYLEDKLNRKIDLLTFDSLPENFKKVVEKEIVYLEV</sequence>
<evidence type="ECO:0000313" key="9">
    <source>
        <dbReference type="EMBL" id="AFM12402.1"/>
    </source>
</evidence>
<dbReference type="PANTHER" id="PTHR33571">
    <property type="entry name" value="SSL8005 PROTEIN"/>
    <property type="match status" value="1"/>
</dbReference>
<dbReference type="GO" id="GO:0046872">
    <property type="term" value="F:metal ion binding"/>
    <property type="evidence" value="ECO:0007669"/>
    <property type="project" value="UniProtKB-KW"/>
</dbReference>
<evidence type="ECO:0000313" key="10">
    <source>
        <dbReference type="Proteomes" id="UP000006048"/>
    </source>
</evidence>
<reference evidence="9 10" key="1">
    <citation type="submission" date="2012-06" db="EMBL/GenBank/DDBJ databases">
        <title>The complete chromosome of genome of Turneriella parva DSM 21527.</title>
        <authorList>
            <consortium name="US DOE Joint Genome Institute (JGI-PGF)"/>
            <person name="Lucas S."/>
            <person name="Han J."/>
            <person name="Lapidus A."/>
            <person name="Bruce D."/>
            <person name="Goodwin L."/>
            <person name="Pitluck S."/>
            <person name="Peters L."/>
            <person name="Kyrpides N."/>
            <person name="Mavromatis K."/>
            <person name="Ivanova N."/>
            <person name="Mikhailova N."/>
            <person name="Chertkov O."/>
            <person name="Detter J.C."/>
            <person name="Tapia R."/>
            <person name="Han C."/>
            <person name="Land M."/>
            <person name="Hauser L."/>
            <person name="Markowitz V."/>
            <person name="Cheng J.-F."/>
            <person name="Hugenholtz P."/>
            <person name="Woyke T."/>
            <person name="Wu D."/>
            <person name="Gronow S."/>
            <person name="Wellnitz S."/>
            <person name="Brambilla E."/>
            <person name="Klenk H.-P."/>
            <person name="Eisen J.A."/>
        </authorList>
    </citation>
    <scope>NUCLEOTIDE SEQUENCE [LARGE SCALE GENOMIC DNA]</scope>
    <source>
        <strain evidence="10">ATCC BAA-1111 / DSM 21527 / NCTC 11395 / H</strain>
    </source>
</reference>
<evidence type="ECO:0000259" key="8">
    <source>
        <dbReference type="Pfam" id="PF18765"/>
    </source>
</evidence>
<dbReference type="STRING" id="869212.Turpa_1755"/>
<proteinExistence type="predicted"/>
<comment type="cofactor">
    <cofactor evidence="1">
        <name>Mg(2+)</name>
        <dbReference type="ChEBI" id="CHEBI:18420"/>
    </cofactor>
</comment>
<protein>
    <submittedName>
        <fullName evidence="9">DNA polymerase beta domain protein region</fullName>
    </submittedName>
</protein>
<keyword evidence="6" id="KW-0067">ATP-binding</keyword>
<dbReference type="CDD" id="cd05403">
    <property type="entry name" value="NT_KNTase_like"/>
    <property type="match status" value="1"/>
</dbReference>
<dbReference type="InterPro" id="IPR043519">
    <property type="entry name" value="NT_sf"/>
</dbReference>
<keyword evidence="5" id="KW-0547">Nucleotide-binding</keyword>
<evidence type="ECO:0000256" key="4">
    <source>
        <dbReference type="ARBA" id="ARBA00022723"/>
    </source>
</evidence>
<name>I4B545_TURPD</name>
<evidence type="ECO:0000256" key="7">
    <source>
        <dbReference type="ARBA" id="ARBA00022842"/>
    </source>
</evidence>
<keyword evidence="7" id="KW-0460">Magnesium</keyword>
<evidence type="ECO:0000256" key="2">
    <source>
        <dbReference type="ARBA" id="ARBA00022679"/>
    </source>
</evidence>
<dbReference type="PANTHER" id="PTHR33571:SF12">
    <property type="entry name" value="BSL3053 PROTEIN"/>
    <property type="match status" value="1"/>
</dbReference>
<dbReference type="Proteomes" id="UP000006048">
    <property type="component" value="Chromosome"/>
</dbReference>